<dbReference type="GO" id="GO:0005576">
    <property type="term" value="C:extracellular region"/>
    <property type="evidence" value="ECO:0007669"/>
    <property type="project" value="UniProtKB-SubCell"/>
</dbReference>
<dbReference type="Pfam" id="PF00396">
    <property type="entry name" value="Granulin"/>
    <property type="match status" value="3"/>
</dbReference>
<sequence length="399" mass="44918">MKFLYLIFILFWFVKADKEVICPDFRSKCPGGTTCCTLDSGDFGCCPLPKAVCCSDHVHCCPENNKCDVERQLCLHTNEGGIITSQPLRRKVPSTKMYEVICPDGKHSCPAHHTCCPIGSKKQFWKNVQYGCCPAEKAVCCSDHLHCCPHGTECDISEARCLIPPILRETEIRKLPPFSIQHKKDVPSERKIKAESMEPAVRLCGLQFIDAITGSVRAQKFCPVSTKCCSYPYYDDEIGTVYERELGCCPFKDGNCCRYSRKCCPKGFECTNDNKCISIENYESQEEKEEKEVVEPISTSEHYEYPSLFPTLPSCPDRSKCVPPGGDITSRKDTTTCCPRYENNELVGYDCCPEKKANCCSNRTCCPYGYACINSSKNDNVSSCKRMTMKEVIAKLFLH</sequence>
<dbReference type="InterPro" id="IPR037277">
    <property type="entry name" value="Granulin_sf"/>
</dbReference>
<evidence type="ECO:0000313" key="8">
    <source>
        <dbReference type="Proteomes" id="UP000580250"/>
    </source>
</evidence>
<evidence type="ECO:0000256" key="3">
    <source>
        <dbReference type="ARBA" id="ARBA00022525"/>
    </source>
</evidence>
<dbReference type="Gene3D" id="2.10.25.160">
    <property type="entry name" value="Granulin"/>
    <property type="match status" value="3"/>
</dbReference>
<dbReference type="PANTHER" id="PTHR12274">
    <property type="entry name" value="GRANULIN"/>
    <property type="match status" value="1"/>
</dbReference>
<proteinExistence type="inferred from homology"/>
<dbReference type="SUPFAM" id="SSF57277">
    <property type="entry name" value="Granulin repeat"/>
    <property type="match status" value="1"/>
</dbReference>
<evidence type="ECO:0000313" key="7">
    <source>
        <dbReference type="EMBL" id="CAD2201959.1"/>
    </source>
</evidence>
<gene>
    <name evidence="7" type="ORF">MENT_LOCUS55564</name>
</gene>
<evidence type="ECO:0000256" key="2">
    <source>
        <dbReference type="ARBA" id="ARBA00010093"/>
    </source>
</evidence>
<accession>A0A6V7XRK5</accession>
<dbReference type="InterPro" id="IPR000118">
    <property type="entry name" value="Granulin"/>
</dbReference>
<feature type="domain" description="Granulins" evidence="6">
    <location>
        <begin position="141"/>
        <end position="154"/>
    </location>
</feature>
<dbReference type="OrthoDB" id="5854875at2759"/>
<name>A0A6V7XRK5_MELEN</name>
<feature type="chain" id="PRO_5027795504" description="Granulins domain-containing protein" evidence="5">
    <location>
        <begin position="17"/>
        <end position="399"/>
    </location>
</feature>
<reference evidence="7 8" key="1">
    <citation type="submission" date="2020-08" db="EMBL/GenBank/DDBJ databases">
        <authorList>
            <person name="Koutsovoulos G."/>
            <person name="Danchin GJ E."/>
        </authorList>
    </citation>
    <scope>NUCLEOTIDE SEQUENCE [LARGE SCALE GENOMIC DNA]</scope>
</reference>
<organism evidence="7 8">
    <name type="scientific">Meloidogyne enterolobii</name>
    <name type="common">Root-knot nematode worm</name>
    <name type="synonym">Meloidogyne mayaguensis</name>
    <dbReference type="NCBI Taxonomy" id="390850"/>
    <lineage>
        <taxon>Eukaryota</taxon>
        <taxon>Metazoa</taxon>
        <taxon>Ecdysozoa</taxon>
        <taxon>Nematoda</taxon>
        <taxon>Chromadorea</taxon>
        <taxon>Rhabditida</taxon>
        <taxon>Tylenchina</taxon>
        <taxon>Tylenchomorpha</taxon>
        <taxon>Tylenchoidea</taxon>
        <taxon>Meloidogynidae</taxon>
        <taxon>Meloidogyninae</taxon>
        <taxon>Meloidogyne</taxon>
    </lineage>
</organism>
<comment type="similarity">
    <text evidence="2">Belongs to the granulin family.</text>
</comment>
<evidence type="ECO:0000259" key="6">
    <source>
        <dbReference type="PROSITE" id="PS00799"/>
    </source>
</evidence>
<dbReference type="InterPro" id="IPR039036">
    <property type="entry name" value="Granulin_fam"/>
</dbReference>
<dbReference type="AlphaFoldDB" id="A0A6V7XRK5"/>
<keyword evidence="5" id="KW-0732">Signal</keyword>
<evidence type="ECO:0000256" key="1">
    <source>
        <dbReference type="ARBA" id="ARBA00004613"/>
    </source>
</evidence>
<comment type="caution">
    <text evidence="7">The sequence shown here is derived from an EMBL/GenBank/DDBJ whole genome shotgun (WGS) entry which is preliminary data.</text>
</comment>
<dbReference type="PROSITE" id="PS00799">
    <property type="entry name" value="GRANULINS"/>
    <property type="match status" value="2"/>
</dbReference>
<keyword evidence="3" id="KW-0964">Secreted</keyword>
<keyword evidence="4" id="KW-1015">Disulfide bond</keyword>
<dbReference type="SMART" id="SM00277">
    <property type="entry name" value="GRAN"/>
    <property type="match status" value="3"/>
</dbReference>
<dbReference type="Proteomes" id="UP000580250">
    <property type="component" value="Unassembled WGS sequence"/>
</dbReference>
<feature type="domain" description="Granulins" evidence="6">
    <location>
        <begin position="54"/>
        <end position="67"/>
    </location>
</feature>
<feature type="signal peptide" evidence="5">
    <location>
        <begin position="1"/>
        <end position="16"/>
    </location>
</feature>
<protein>
    <recommendedName>
        <fullName evidence="6">Granulins domain-containing protein</fullName>
    </recommendedName>
</protein>
<evidence type="ECO:0000256" key="4">
    <source>
        <dbReference type="ARBA" id="ARBA00023157"/>
    </source>
</evidence>
<dbReference type="EMBL" id="CAJEWN010002111">
    <property type="protein sequence ID" value="CAD2201959.1"/>
    <property type="molecule type" value="Genomic_DNA"/>
</dbReference>
<dbReference type="PANTHER" id="PTHR12274:SF3">
    <property type="entry name" value="PROGRANULIN"/>
    <property type="match status" value="1"/>
</dbReference>
<comment type="subcellular location">
    <subcellularLocation>
        <location evidence="1">Secreted</location>
    </subcellularLocation>
</comment>
<evidence type="ECO:0000256" key="5">
    <source>
        <dbReference type="SAM" id="SignalP"/>
    </source>
</evidence>